<organism evidence="1 2">
    <name type="scientific">Triparma strigata</name>
    <dbReference type="NCBI Taxonomy" id="1606541"/>
    <lineage>
        <taxon>Eukaryota</taxon>
        <taxon>Sar</taxon>
        <taxon>Stramenopiles</taxon>
        <taxon>Ochrophyta</taxon>
        <taxon>Bolidophyceae</taxon>
        <taxon>Parmales</taxon>
        <taxon>Triparmaceae</taxon>
        <taxon>Triparma</taxon>
    </lineage>
</organism>
<dbReference type="AlphaFoldDB" id="A0A9W7C9I2"/>
<dbReference type="OrthoDB" id="10329873at2759"/>
<keyword evidence="2" id="KW-1185">Reference proteome</keyword>
<proteinExistence type="predicted"/>
<sequence>MVVLPKNSNFSRGVGGGKKSWTIQHLTQQWAVHAAIIATDPNDLERHYAAGLALQMAGQSDNADEEYLSFCREAERYHVTLGEAVKYYGEIKDGMEKEGLTEEDVEYHNICGRIKLLQRYDKLKKDDKKIINKMKAAGCSVS</sequence>
<comment type="caution">
    <text evidence="1">The sequence shown here is derived from an EMBL/GenBank/DDBJ whole genome shotgun (WGS) entry which is preliminary data.</text>
</comment>
<reference evidence="2" key="1">
    <citation type="journal article" date="2023" name="Commun. Biol.">
        <title>Genome analysis of Parmales, the sister group of diatoms, reveals the evolutionary specialization of diatoms from phago-mixotrophs to photoautotrophs.</title>
        <authorList>
            <person name="Ban H."/>
            <person name="Sato S."/>
            <person name="Yoshikawa S."/>
            <person name="Yamada K."/>
            <person name="Nakamura Y."/>
            <person name="Ichinomiya M."/>
            <person name="Sato N."/>
            <person name="Blanc-Mathieu R."/>
            <person name="Endo H."/>
            <person name="Kuwata A."/>
            <person name="Ogata H."/>
        </authorList>
    </citation>
    <scope>NUCLEOTIDE SEQUENCE [LARGE SCALE GENOMIC DNA]</scope>
    <source>
        <strain evidence="2">NIES 3701</strain>
    </source>
</reference>
<evidence type="ECO:0000313" key="1">
    <source>
        <dbReference type="EMBL" id="GMI00599.1"/>
    </source>
</evidence>
<dbReference type="Proteomes" id="UP001165085">
    <property type="component" value="Unassembled WGS sequence"/>
</dbReference>
<accession>A0A9W7C9I2</accession>
<name>A0A9W7C9I2_9STRA</name>
<gene>
    <name evidence="1" type="ORF">TrST_g8134</name>
</gene>
<protein>
    <submittedName>
        <fullName evidence="1">Uncharacterized protein</fullName>
    </submittedName>
</protein>
<dbReference type="EMBL" id="BRXY01000570">
    <property type="protein sequence ID" value="GMI00599.1"/>
    <property type="molecule type" value="Genomic_DNA"/>
</dbReference>
<evidence type="ECO:0000313" key="2">
    <source>
        <dbReference type="Proteomes" id="UP001165085"/>
    </source>
</evidence>